<evidence type="ECO:0000313" key="2">
    <source>
        <dbReference type="Proteomes" id="UP000582837"/>
    </source>
</evidence>
<dbReference type="AlphaFoldDB" id="A0A841H2H6"/>
<dbReference type="Proteomes" id="UP000582837">
    <property type="component" value="Unassembled WGS sequence"/>
</dbReference>
<evidence type="ECO:0000313" key="1">
    <source>
        <dbReference type="EMBL" id="MBB6072200.1"/>
    </source>
</evidence>
<sequence>MTNETLPADAPASDTRKPPKTVKCVVWDLDHTIWNGILLEDDTVELRPGVAEILRTLDERGILQSVASRNDHDRAMARLQALGIADYFLYPHINWNAKGQNVEAIATALNIGQDTFLFVDDQPFEREEVAFACPAVRTLDAAELDGMLERPELNPEFITEDSRNRRRMYQADIDRGRAEETFNGPSEEFLRTLDMRFTLGPCTEADLQRAEELTVRTNQLNTTGRTYGYDELNAFRTSSRHLLLVAGLDDRYGGYGKIGLALVEKTSDAVWTLKLLLMSCRVMSRGVGTIMMSHVMNEARAAGARLRAEFKPNGRNRMMEVTYRFGGFREVERDGDLIVFEHDLAAVQPFPEFVRVHITR</sequence>
<dbReference type="SUPFAM" id="SSF56784">
    <property type="entry name" value="HAD-like"/>
    <property type="match status" value="1"/>
</dbReference>
<dbReference type="InterPro" id="IPR023214">
    <property type="entry name" value="HAD_sf"/>
</dbReference>
<dbReference type="RefSeq" id="WP_205761199.1">
    <property type="nucleotide sequence ID" value="NZ_JABDTL010000001.1"/>
</dbReference>
<gene>
    <name evidence="1" type="ORF">HNQ61_003862</name>
</gene>
<organism evidence="1 2">
    <name type="scientific">Longimicrobium terrae</name>
    <dbReference type="NCBI Taxonomy" id="1639882"/>
    <lineage>
        <taxon>Bacteria</taxon>
        <taxon>Pseudomonadati</taxon>
        <taxon>Gemmatimonadota</taxon>
        <taxon>Longimicrobiia</taxon>
        <taxon>Longimicrobiales</taxon>
        <taxon>Longimicrobiaceae</taxon>
        <taxon>Longimicrobium</taxon>
    </lineage>
</organism>
<accession>A0A841H2H6</accession>
<dbReference type="Pfam" id="PF00702">
    <property type="entry name" value="Hydrolase"/>
    <property type="match status" value="1"/>
</dbReference>
<dbReference type="Gene3D" id="3.40.630.30">
    <property type="match status" value="1"/>
</dbReference>
<name>A0A841H2H6_9BACT</name>
<dbReference type="InterPro" id="IPR010037">
    <property type="entry name" value="FkbH_domain"/>
</dbReference>
<dbReference type="Gene3D" id="3.40.50.1000">
    <property type="entry name" value="HAD superfamily/HAD-like"/>
    <property type="match status" value="1"/>
</dbReference>
<comment type="caution">
    <text evidence="1">The sequence shown here is derived from an EMBL/GenBank/DDBJ whole genome shotgun (WGS) entry which is preliminary data.</text>
</comment>
<dbReference type="NCBIfam" id="TIGR01686">
    <property type="entry name" value="FkbH"/>
    <property type="match status" value="1"/>
</dbReference>
<dbReference type="SUPFAM" id="SSF55729">
    <property type="entry name" value="Acyl-CoA N-acyltransferases (Nat)"/>
    <property type="match status" value="1"/>
</dbReference>
<reference evidence="1 2" key="1">
    <citation type="submission" date="2020-08" db="EMBL/GenBank/DDBJ databases">
        <title>Genomic Encyclopedia of Type Strains, Phase IV (KMG-IV): sequencing the most valuable type-strain genomes for metagenomic binning, comparative biology and taxonomic classification.</title>
        <authorList>
            <person name="Goeker M."/>
        </authorList>
    </citation>
    <scope>NUCLEOTIDE SEQUENCE [LARGE SCALE GENOMIC DNA]</scope>
    <source>
        <strain evidence="1 2">DSM 29007</strain>
    </source>
</reference>
<dbReference type="InterPro" id="IPR010033">
    <property type="entry name" value="HAD_SF_ppase_IIIC"/>
</dbReference>
<dbReference type="EMBL" id="JACHIA010000013">
    <property type="protein sequence ID" value="MBB6072200.1"/>
    <property type="molecule type" value="Genomic_DNA"/>
</dbReference>
<dbReference type="NCBIfam" id="TIGR01681">
    <property type="entry name" value="HAD-SF-IIIC"/>
    <property type="match status" value="1"/>
</dbReference>
<keyword evidence="2" id="KW-1185">Reference proteome</keyword>
<proteinExistence type="predicted"/>
<dbReference type="InterPro" id="IPR016181">
    <property type="entry name" value="Acyl_CoA_acyltransferase"/>
</dbReference>
<dbReference type="InterPro" id="IPR036412">
    <property type="entry name" value="HAD-like_sf"/>
</dbReference>
<protein>
    <submittedName>
        <fullName evidence="1">FkbH-like protein</fullName>
    </submittedName>
</protein>